<comment type="subcellular location">
    <subcellularLocation>
        <location evidence="1">Membrane</location>
    </subcellularLocation>
</comment>
<feature type="region of interest" description="Disordered" evidence="6">
    <location>
        <begin position="156"/>
        <end position="180"/>
    </location>
</feature>
<feature type="region of interest" description="Disordered" evidence="6">
    <location>
        <begin position="197"/>
        <end position="240"/>
    </location>
</feature>
<reference evidence="9" key="1">
    <citation type="submission" date="2025-08" db="UniProtKB">
        <authorList>
            <consortium name="RefSeq"/>
        </authorList>
    </citation>
    <scope>IDENTIFICATION</scope>
    <source>
        <tissue evidence="9">Blood</tissue>
    </source>
</reference>
<name>A0ABM3Z499_PANGU</name>
<protein>
    <submittedName>
        <fullName evidence="9">Uncharacterized protein LOC117665149</fullName>
    </submittedName>
</protein>
<evidence type="ECO:0000256" key="7">
    <source>
        <dbReference type="SAM" id="Phobius"/>
    </source>
</evidence>
<dbReference type="Proteomes" id="UP001652622">
    <property type="component" value="Unplaced"/>
</dbReference>
<proteinExistence type="inferred from homology"/>
<feature type="transmembrane region" description="Helical" evidence="7">
    <location>
        <begin position="327"/>
        <end position="349"/>
    </location>
</feature>
<dbReference type="RefSeq" id="XP_060543200.1">
    <property type="nucleotide sequence ID" value="XM_060687217.1"/>
</dbReference>
<dbReference type="GeneID" id="117665149"/>
<feature type="compositionally biased region" description="Basic residues" evidence="6">
    <location>
        <begin position="197"/>
        <end position="213"/>
    </location>
</feature>
<gene>
    <name evidence="9" type="primary">LOC117665149</name>
</gene>
<dbReference type="InterPro" id="IPR007593">
    <property type="entry name" value="CD225/Dispanin_fam"/>
</dbReference>
<dbReference type="PANTHER" id="PTHR13999:SF4">
    <property type="entry name" value="INTERFERON-INDUCED TRANSMEMBRANE PROTEIN 3"/>
    <property type="match status" value="1"/>
</dbReference>
<feature type="transmembrane region" description="Helical" evidence="7">
    <location>
        <begin position="60"/>
        <end position="82"/>
    </location>
</feature>
<keyword evidence="8" id="KW-1185">Reference proteome</keyword>
<evidence type="ECO:0000313" key="9">
    <source>
        <dbReference type="RefSeq" id="XP_060543200.1"/>
    </source>
</evidence>
<dbReference type="PANTHER" id="PTHR13999">
    <property type="entry name" value="INTERFERON INDUCIBLE TRANSMEMBRANE PROTEIN"/>
    <property type="match status" value="1"/>
</dbReference>
<evidence type="ECO:0000256" key="5">
    <source>
        <dbReference type="ARBA" id="ARBA00023136"/>
    </source>
</evidence>
<feature type="transmembrane region" description="Helical" evidence="7">
    <location>
        <begin position="377"/>
        <end position="406"/>
    </location>
</feature>
<accession>A0ABM3Z499</accession>
<evidence type="ECO:0000256" key="6">
    <source>
        <dbReference type="SAM" id="MobiDB-lite"/>
    </source>
</evidence>
<organism evidence="8 9">
    <name type="scientific">Pantherophis guttatus</name>
    <name type="common">Corn snake</name>
    <name type="synonym">Elaphe guttata</name>
    <dbReference type="NCBI Taxonomy" id="94885"/>
    <lineage>
        <taxon>Eukaryota</taxon>
        <taxon>Metazoa</taxon>
        <taxon>Chordata</taxon>
        <taxon>Craniata</taxon>
        <taxon>Vertebrata</taxon>
        <taxon>Euteleostomi</taxon>
        <taxon>Lepidosauria</taxon>
        <taxon>Squamata</taxon>
        <taxon>Bifurcata</taxon>
        <taxon>Unidentata</taxon>
        <taxon>Episquamata</taxon>
        <taxon>Toxicofera</taxon>
        <taxon>Serpentes</taxon>
        <taxon>Colubroidea</taxon>
        <taxon>Colubridae</taxon>
        <taxon>Colubrinae</taxon>
        <taxon>Pantherophis</taxon>
    </lineage>
</organism>
<comment type="similarity">
    <text evidence="2">Belongs to the CD225/Dispanin family.</text>
</comment>
<evidence type="ECO:0000256" key="2">
    <source>
        <dbReference type="ARBA" id="ARBA00006843"/>
    </source>
</evidence>
<dbReference type="Pfam" id="PF04505">
    <property type="entry name" value="CD225"/>
    <property type="match status" value="2"/>
</dbReference>
<evidence type="ECO:0000256" key="1">
    <source>
        <dbReference type="ARBA" id="ARBA00004370"/>
    </source>
</evidence>
<keyword evidence="4 7" id="KW-1133">Transmembrane helix</keyword>
<evidence type="ECO:0000256" key="3">
    <source>
        <dbReference type="ARBA" id="ARBA00022692"/>
    </source>
</evidence>
<evidence type="ECO:0000256" key="4">
    <source>
        <dbReference type="ARBA" id="ARBA00022989"/>
    </source>
</evidence>
<feature type="transmembrane region" description="Helical" evidence="7">
    <location>
        <begin position="110"/>
        <end position="131"/>
    </location>
</feature>
<keyword evidence="3 7" id="KW-0812">Transmembrane</keyword>
<evidence type="ECO:0000313" key="8">
    <source>
        <dbReference type="Proteomes" id="UP001652622"/>
    </source>
</evidence>
<sequence length="421" mass="46330">MANPIQFSHSLQGQAGLPSYEQLKEEHDMGILEASGVPPGATVIRMHSPQVYTTPPRDHIIWSLCTTLYFNVFCLGFCALVYSVKARDRKVIGDYNSAASYGSTAKCLNLVALLLNSLGLVTIIVVIVIVFSQNHVKTPHVAGSIALQVSEDIHNESGTEAPLKKKKKVNPRVDGPSGPTFRLFTKRRSAEFSKRLLRARQGRHRGTKSPKIRGAKDSINSPPLARKKPLQHSPPPPPLLSCPFSHRMGARAALVKLPVQSAEAESCTVWGRLRELGRAHARLFSALVAVGERRVGLAMEPQQTEVVMRPTFQYPKAIANPAVRDHVVWSLFSLNCCNCCCLGLFALIYSIKSRDRKVLGDPEGAASHGRTAKYLNIAALMITIIVYIIFVIILVSSALLIVNIVFEIMKLPDEIEEFRGN</sequence>
<dbReference type="InterPro" id="IPR051517">
    <property type="entry name" value="IFITM_antiviral_protein"/>
</dbReference>
<keyword evidence="5 7" id="KW-0472">Membrane</keyword>